<evidence type="ECO:0000313" key="3">
    <source>
        <dbReference type="EMBL" id="ESK97940.1"/>
    </source>
</evidence>
<feature type="compositionally biased region" description="Polar residues" evidence="1">
    <location>
        <begin position="65"/>
        <end position="92"/>
    </location>
</feature>
<sequence length="480" mass="50906">MATRGANDVPADVPSSITSSSESSAISGPTSQTVSEAPPTSRVSLPTSGAPTSPPPSTTPTATGRQENGTGTTAVPPTTQQGNESQGRAMSTSTSIVFVKGTSPSTTMTNTITVEPESTFSTPVGIVVTQPDGSTTLSFPALVTVLSTSQEPDGSFTTFTHTIANPTGFSDSNSGAVHNSILKNEGAVAGIFLSVGIVLTSLVVCAFLLFRKRRRRSRAKKQWIEDMQRRPPAPLDSPDNPFMDRSEPPMMSTADPRDRVATRSPDRFYLDDGGPLIPLNANASDVSRVPPANTHHYKAPDGGPFSDTYAYQHIREIGRAVTTLDDSNQLRSPSPLVLSRQSTPSLYPPTVQDDLYEDVDLQGSAPVQPPAIHEGDEGKNNKPAPTPIVVESAPPRPPRSILRIPSKVYSPCAPMTPPDSVDGSYYSDSKPPSPEASRTGSESGHRNSLLAAKGSGFDDIFTRPTLLNVRPRSRDSESTK</sequence>
<dbReference type="HOGENOM" id="CLU_634669_0_0_1"/>
<keyword evidence="2" id="KW-1133">Transmembrane helix</keyword>
<keyword evidence="2" id="KW-0812">Transmembrane</keyword>
<proteinExistence type="predicted"/>
<dbReference type="KEGG" id="mrr:Moror_17222"/>
<organism evidence="3 4">
    <name type="scientific">Moniliophthora roreri (strain MCA 2997)</name>
    <name type="common">Cocoa frosty pod rot fungus</name>
    <name type="synonym">Crinipellis roreri</name>
    <dbReference type="NCBI Taxonomy" id="1381753"/>
    <lineage>
        <taxon>Eukaryota</taxon>
        <taxon>Fungi</taxon>
        <taxon>Dikarya</taxon>
        <taxon>Basidiomycota</taxon>
        <taxon>Agaricomycotina</taxon>
        <taxon>Agaricomycetes</taxon>
        <taxon>Agaricomycetidae</taxon>
        <taxon>Agaricales</taxon>
        <taxon>Marasmiineae</taxon>
        <taxon>Marasmiaceae</taxon>
        <taxon>Moniliophthora</taxon>
    </lineage>
</organism>
<reference evidence="3 4" key="1">
    <citation type="journal article" date="2014" name="BMC Genomics">
        <title>Genome and secretome analysis of the hemibiotrophic fungal pathogen, Moniliophthora roreri, which causes frosty pod rot disease of cacao: mechanisms of the biotrophic and necrotrophic phases.</title>
        <authorList>
            <person name="Meinhardt L.W."/>
            <person name="Costa G.G.L."/>
            <person name="Thomazella D.P.T."/>
            <person name="Teixeira P.J.P.L."/>
            <person name="Carazzolle M.F."/>
            <person name="Schuster S.C."/>
            <person name="Carlson J.E."/>
            <person name="Guiltinan M.J."/>
            <person name="Mieczkowski P."/>
            <person name="Farmer A."/>
            <person name="Ramaraj T."/>
            <person name="Crozier J."/>
            <person name="Davis R.E."/>
            <person name="Shao J."/>
            <person name="Melnick R.L."/>
            <person name="Pereira G.A.G."/>
            <person name="Bailey B.A."/>
        </authorList>
    </citation>
    <scope>NUCLEOTIDE SEQUENCE [LARGE SCALE GENOMIC DNA]</scope>
    <source>
        <strain evidence="3 4">MCA 2997</strain>
    </source>
</reference>
<feature type="region of interest" description="Disordered" evidence="1">
    <location>
        <begin position="220"/>
        <end position="260"/>
    </location>
</feature>
<accession>V2XZI2</accession>
<keyword evidence="4" id="KW-1185">Reference proteome</keyword>
<feature type="region of interest" description="Disordered" evidence="1">
    <location>
        <begin position="322"/>
        <end position="480"/>
    </location>
</feature>
<evidence type="ECO:0000256" key="2">
    <source>
        <dbReference type="SAM" id="Phobius"/>
    </source>
</evidence>
<gene>
    <name evidence="3" type="ORF">Moror_17222</name>
</gene>
<feature type="compositionally biased region" description="Low complexity" evidence="1">
    <location>
        <begin position="14"/>
        <end position="31"/>
    </location>
</feature>
<feature type="region of interest" description="Disordered" evidence="1">
    <location>
        <begin position="283"/>
        <end position="305"/>
    </location>
</feature>
<protein>
    <submittedName>
        <fullName evidence="3">Uncharacterized protein</fullName>
    </submittedName>
</protein>
<keyword evidence="2" id="KW-0472">Membrane</keyword>
<dbReference type="EMBL" id="AWSO01000015">
    <property type="protein sequence ID" value="ESK97940.1"/>
    <property type="molecule type" value="Genomic_DNA"/>
</dbReference>
<comment type="caution">
    <text evidence="3">The sequence shown here is derived from an EMBL/GenBank/DDBJ whole genome shotgun (WGS) entry which is preliminary data.</text>
</comment>
<dbReference type="AlphaFoldDB" id="V2XZI2"/>
<evidence type="ECO:0000313" key="4">
    <source>
        <dbReference type="Proteomes" id="UP000017559"/>
    </source>
</evidence>
<name>V2XZI2_MONRO</name>
<evidence type="ECO:0000256" key="1">
    <source>
        <dbReference type="SAM" id="MobiDB-lite"/>
    </source>
</evidence>
<dbReference type="OrthoDB" id="3250803at2759"/>
<dbReference type="Proteomes" id="UP000017559">
    <property type="component" value="Unassembled WGS sequence"/>
</dbReference>
<feature type="transmembrane region" description="Helical" evidence="2">
    <location>
        <begin position="187"/>
        <end position="210"/>
    </location>
</feature>
<feature type="region of interest" description="Disordered" evidence="1">
    <location>
        <begin position="1"/>
        <end position="92"/>
    </location>
</feature>